<dbReference type="EMBL" id="CP001798">
    <property type="protein sequence ID" value="ADE13485.1"/>
    <property type="molecule type" value="Genomic_DNA"/>
</dbReference>
<proteinExistence type="predicted"/>
<gene>
    <name evidence="1" type="ordered locus">Nhal_0286</name>
</gene>
<dbReference type="CDD" id="cd11374">
    <property type="entry name" value="CE4_u10"/>
    <property type="match status" value="1"/>
</dbReference>
<dbReference type="SUPFAM" id="SSF88713">
    <property type="entry name" value="Glycoside hydrolase/deacetylase"/>
    <property type="match status" value="1"/>
</dbReference>
<dbReference type="eggNOG" id="COG3233">
    <property type="taxonomic scope" value="Bacteria"/>
</dbReference>
<dbReference type="Pfam" id="PF10096">
    <property type="entry name" value="DUF2334"/>
    <property type="match status" value="1"/>
</dbReference>
<dbReference type="RefSeq" id="WP_013031381.1">
    <property type="nucleotide sequence ID" value="NC_013960.1"/>
</dbReference>
<dbReference type="Gene3D" id="3.20.20.370">
    <property type="entry name" value="Glycoside hydrolase/deacetylase"/>
    <property type="match status" value="1"/>
</dbReference>
<dbReference type="GO" id="GO:0005975">
    <property type="term" value="P:carbohydrate metabolic process"/>
    <property type="evidence" value="ECO:0007669"/>
    <property type="project" value="InterPro"/>
</dbReference>
<organism evidence="1 2">
    <name type="scientific">Nitrosococcus halophilus (strain Nc4)</name>
    <dbReference type="NCBI Taxonomy" id="472759"/>
    <lineage>
        <taxon>Bacteria</taxon>
        <taxon>Pseudomonadati</taxon>
        <taxon>Pseudomonadota</taxon>
        <taxon>Gammaproteobacteria</taxon>
        <taxon>Chromatiales</taxon>
        <taxon>Chromatiaceae</taxon>
        <taxon>Nitrosococcus</taxon>
    </lineage>
</organism>
<name>D5BUT5_NITHN</name>
<accession>D5BUT5</accession>
<sequence>MVKEHSIPALVSVHDAMPETLAHVLKVLAFLEARAIAPVTLLVVPGGSWAAAGIETLRGLQERGVVLAGHGWSHRVERIGGLRHRLHSLLLSRKAGEHLALESHAIAHLIARCYAWFREHRLGSPDLYVPPAWAMGCLKWERLRTLPFRYYEVFGGVYDARADRFIRLPLVGYEADSLGRVPPLRLWNALNLRCAGSIAPLRVAIHPRDLALPLSQDLTRLVDRPLACRTYGSL</sequence>
<dbReference type="KEGG" id="nhl:Nhal_0286"/>
<dbReference type="InterPro" id="IPR018763">
    <property type="entry name" value="DUF2334"/>
</dbReference>
<reference evidence="2" key="1">
    <citation type="submission" date="2010-04" db="EMBL/GenBank/DDBJ databases">
        <title>Complete genome sequence of Nitrosococcus halophilus Nc4, a salt-adapted, aerobic obligate ammonia-oxidizing sulfur purple bacterium.</title>
        <authorList>
            <consortium name="US DOE Joint Genome Institute"/>
            <person name="Campbell M.A."/>
            <person name="Malfatti S.A."/>
            <person name="Chain P.S.G."/>
            <person name="Heidelberg J.F."/>
            <person name="Ward B.B."/>
            <person name="Klotz M.G."/>
        </authorList>
    </citation>
    <scope>NUCLEOTIDE SEQUENCE [LARGE SCALE GENOMIC DNA]</scope>
    <source>
        <strain evidence="2">Nc4</strain>
    </source>
</reference>
<evidence type="ECO:0008006" key="3">
    <source>
        <dbReference type="Google" id="ProtNLM"/>
    </source>
</evidence>
<dbReference type="AlphaFoldDB" id="D5BUT5"/>
<evidence type="ECO:0000313" key="2">
    <source>
        <dbReference type="Proteomes" id="UP000001844"/>
    </source>
</evidence>
<evidence type="ECO:0000313" key="1">
    <source>
        <dbReference type="EMBL" id="ADE13485.1"/>
    </source>
</evidence>
<keyword evidence="2" id="KW-1185">Reference proteome</keyword>
<dbReference type="STRING" id="472759.Nhal_0286"/>
<dbReference type="InterPro" id="IPR011330">
    <property type="entry name" value="Glyco_hydro/deAcase_b/a-brl"/>
</dbReference>
<dbReference type="Proteomes" id="UP000001844">
    <property type="component" value="Chromosome"/>
</dbReference>
<dbReference type="HOGENOM" id="CLU_1183007_0_0_6"/>
<protein>
    <recommendedName>
        <fullName evidence="3">DUF2334 domain-containing protein</fullName>
    </recommendedName>
</protein>